<accession>A0A0F4GJY6</accession>
<dbReference type="Proteomes" id="UP000033647">
    <property type="component" value="Unassembled WGS sequence"/>
</dbReference>
<dbReference type="STRING" id="1047168.A0A0F4GJY6"/>
<comment type="caution">
    <text evidence="1">The sequence shown here is derived from an EMBL/GenBank/DDBJ whole genome shotgun (WGS) entry which is preliminary data.</text>
</comment>
<proteinExistence type="predicted"/>
<name>A0A0F4GJY6_9PEZI</name>
<protein>
    <submittedName>
        <fullName evidence="1">Uncharacterized protein</fullName>
    </submittedName>
</protein>
<keyword evidence="2" id="KW-1185">Reference proteome</keyword>
<sequence length="405" mass="45355">MALDEPSAQLNAELRSSVVDSLASRRPVLHHLNDDTTWLLQIPRPEAAVRHGARVYYNILIDPWFRGGQTDIASWFSRQFHATPSAVQSIAELEELIKEVERTAMESEPAVNKRRTRDLEDFVAAEESLIDAIAINHEFTDHCHKETLLEVNRNVPIFAWKEAAKMIESWKHFRSVTAIVEFGSECDSDWRTASIPPLPEWIGISRLTKSDLHAAMMITFNNRRANSQARLAKVQAAQTNGYTSNGKVKGHHETIQPKEDDESAEALVYTPHGLPSSDFQIVRDALPPISCLALLHGLHNVRLGTATGLTALQINLGSHNGLRSQRMLNADYWIGTHDEDKKGRGLIAWFLQRDVLTVRDALSQELKARRGGKGDALDRDVVTVLDSFEAANWVDLSNGESRVLL</sequence>
<evidence type="ECO:0000313" key="1">
    <source>
        <dbReference type="EMBL" id="KJX97739.1"/>
    </source>
</evidence>
<dbReference type="OrthoDB" id="9971601at2759"/>
<dbReference type="PANTHER" id="PTHR36142">
    <property type="entry name" value="METALLO-HYDROLASE/OXIDOREDUCTASE SUPERFAMILY PROTEIN"/>
    <property type="match status" value="1"/>
</dbReference>
<dbReference type="InterPro" id="IPR036866">
    <property type="entry name" value="RibonucZ/Hydroxyglut_hydro"/>
</dbReference>
<dbReference type="Gene3D" id="3.60.15.10">
    <property type="entry name" value="Ribonuclease Z/Hydroxyacylglutathione hydrolase-like"/>
    <property type="match status" value="1"/>
</dbReference>
<organism evidence="1 2">
    <name type="scientific">Zymoseptoria brevis</name>
    <dbReference type="NCBI Taxonomy" id="1047168"/>
    <lineage>
        <taxon>Eukaryota</taxon>
        <taxon>Fungi</taxon>
        <taxon>Dikarya</taxon>
        <taxon>Ascomycota</taxon>
        <taxon>Pezizomycotina</taxon>
        <taxon>Dothideomycetes</taxon>
        <taxon>Dothideomycetidae</taxon>
        <taxon>Mycosphaerellales</taxon>
        <taxon>Mycosphaerellaceae</taxon>
        <taxon>Zymoseptoria</taxon>
    </lineage>
</organism>
<reference evidence="1 2" key="1">
    <citation type="submission" date="2015-03" db="EMBL/GenBank/DDBJ databases">
        <title>RNA-seq based gene annotation and comparative genomics of four Zymoseptoria species reveal species-specific pathogenicity related genes and transposable element activity.</title>
        <authorList>
            <person name="Grandaubert J."/>
            <person name="Bhattacharyya A."/>
            <person name="Stukenbrock E.H."/>
        </authorList>
    </citation>
    <scope>NUCLEOTIDE SEQUENCE [LARGE SCALE GENOMIC DNA]</scope>
    <source>
        <strain evidence="1 2">Zb18110</strain>
    </source>
</reference>
<dbReference type="PANTHER" id="PTHR36142:SF2">
    <property type="entry name" value="METALLO-HYDROLASE_OXIDOREDUCTASE SUPERFAMILY PROTEIN"/>
    <property type="match status" value="1"/>
</dbReference>
<evidence type="ECO:0000313" key="2">
    <source>
        <dbReference type="Proteomes" id="UP000033647"/>
    </source>
</evidence>
<dbReference type="EMBL" id="LAFY01000460">
    <property type="protein sequence ID" value="KJX97739.1"/>
    <property type="molecule type" value="Genomic_DNA"/>
</dbReference>
<dbReference type="AlphaFoldDB" id="A0A0F4GJY6"/>
<gene>
    <name evidence="1" type="ORF">TI39_contig468g00032</name>
</gene>